<gene>
    <name evidence="2" type="ORF">FGO68_gene8738</name>
</gene>
<organism evidence="2 3">
    <name type="scientific">Halteria grandinella</name>
    <dbReference type="NCBI Taxonomy" id="5974"/>
    <lineage>
        <taxon>Eukaryota</taxon>
        <taxon>Sar</taxon>
        <taxon>Alveolata</taxon>
        <taxon>Ciliophora</taxon>
        <taxon>Intramacronucleata</taxon>
        <taxon>Spirotrichea</taxon>
        <taxon>Stichotrichia</taxon>
        <taxon>Sporadotrichida</taxon>
        <taxon>Halteriidae</taxon>
        <taxon>Halteria</taxon>
    </lineage>
</organism>
<evidence type="ECO:0000256" key="1">
    <source>
        <dbReference type="SAM" id="MobiDB-lite"/>
    </source>
</evidence>
<name>A0A8J8NS68_HALGN</name>
<dbReference type="EMBL" id="RRYP01009254">
    <property type="protein sequence ID" value="TNV79181.1"/>
    <property type="molecule type" value="Genomic_DNA"/>
</dbReference>
<reference evidence="2" key="1">
    <citation type="submission" date="2019-06" db="EMBL/GenBank/DDBJ databases">
        <authorList>
            <person name="Zheng W."/>
        </authorList>
    </citation>
    <scope>NUCLEOTIDE SEQUENCE</scope>
    <source>
        <strain evidence="2">QDHG01</strain>
    </source>
</reference>
<comment type="caution">
    <text evidence="2">The sequence shown here is derived from an EMBL/GenBank/DDBJ whole genome shotgun (WGS) entry which is preliminary data.</text>
</comment>
<keyword evidence="3" id="KW-1185">Reference proteome</keyword>
<sequence>MISQALTHYQMSEEASSSSNGPQIKGHYQQSKISMIRTITQLLDLGFKWHQTQLKQSSKSRTSTSHPSCPQETNEEAIIHRLPNLLQDLLKQEQLQFPFE</sequence>
<evidence type="ECO:0000313" key="2">
    <source>
        <dbReference type="EMBL" id="TNV79181.1"/>
    </source>
</evidence>
<protein>
    <submittedName>
        <fullName evidence="2">Uncharacterized protein</fullName>
    </submittedName>
</protein>
<proteinExistence type="predicted"/>
<evidence type="ECO:0000313" key="3">
    <source>
        <dbReference type="Proteomes" id="UP000785679"/>
    </source>
</evidence>
<feature type="region of interest" description="Disordered" evidence="1">
    <location>
        <begin position="54"/>
        <end position="74"/>
    </location>
</feature>
<dbReference type="Proteomes" id="UP000785679">
    <property type="component" value="Unassembled WGS sequence"/>
</dbReference>
<dbReference type="AlphaFoldDB" id="A0A8J8NS68"/>
<accession>A0A8J8NS68</accession>
<feature type="compositionally biased region" description="Low complexity" evidence="1">
    <location>
        <begin position="54"/>
        <end position="65"/>
    </location>
</feature>
<feature type="region of interest" description="Disordered" evidence="1">
    <location>
        <begin position="1"/>
        <end position="28"/>
    </location>
</feature>